<reference evidence="3" key="1">
    <citation type="journal article" date="2019" name="Int. J. Syst. Evol. Microbiol.">
        <title>The Global Catalogue of Microorganisms (GCM) 10K type strain sequencing project: providing services to taxonomists for standard genome sequencing and annotation.</title>
        <authorList>
            <consortium name="The Broad Institute Genomics Platform"/>
            <consortium name="The Broad Institute Genome Sequencing Center for Infectious Disease"/>
            <person name="Wu L."/>
            <person name="Ma J."/>
        </authorList>
    </citation>
    <scope>NUCLEOTIDE SEQUENCE [LARGE SCALE GENOMIC DNA]</scope>
    <source>
        <strain evidence="3">NBRC 112502</strain>
    </source>
</reference>
<dbReference type="EMBL" id="BSOS01000046">
    <property type="protein sequence ID" value="GLR67000.1"/>
    <property type="molecule type" value="Genomic_DNA"/>
</dbReference>
<evidence type="ECO:0008006" key="4">
    <source>
        <dbReference type="Google" id="ProtNLM"/>
    </source>
</evidence>
<keyword evidence="3" id="KW-1185">Reference proteome</keyword>
<feature type="region of interest" description="Disordered" evidence="1">
    <location>
        <begin position="80"/>
        <end position="132"/>
    </location>
</feature>
<evidence type="ECO:0000313" key="3">
    <source>
        <dbReference type="Proteomes" id="UP001156641"/>
    </source>
</evidence>
<proteinExistence type="predicted"/>
<accession>A0ABQ6A3D8</accession>
<feature type="region of interest" description="Disordered" evidence="1">
    <location>
        <begin position="157"/>
        <end position="182"/>
    </location>
</feature>
<evidence type="ECO:0000256" key="1">
    <source>
        <dbReference type="SAM" id="MobiDB-lite"/>
    </source>
</evidence>
<dbReference type="Proteomes" id="UP001156641">
    <property type="component" value="Unassembled WGS sequence"/>
</dbReference>
<sequence length="182" mass="20295">MAGKRIPPDDEIEAFAAMLRPLVKRGETIRPFLRRNQVRLREIVDEESWASLALVLTKLGMTYSTGRAWTAHTIRVEMTRAIAPRKRERDQQKTAPLEPHAPLPSAPQPAPHVAATAQTPPESGPRFKPATLLPVPLPHPLAANPAPKFKAFSLKLSAPPQEPTQAELQEREEIQKRFFPSS</sequence>
<evidence type="ECO:0000313" key="2">
    <source>
        <dbReference type="EMBL" id="GLR67000.1"/>
    </source>
</evidence>
<comment type="caution">
    <text evidence="2">The sequence shown here is derived from an EMBL/GenBank/DDBJ whole genome shotgun (WGS) entry which is preliminary data.</text>
</comment>
<gene>
    <name evidence="2" type="ORF">GCM10010909_16810</name>
</gene>
<feature type="compositionally biased region" description="Pro residues" evidence="1">
    <location>
        <begin position="99"/>
        <end position="110"/>
    </location>
</feature>
<organism evidence="2 3">
    <name type="scientific">Acidocella aquatica</name>
    <dbReference type="NCBI Taxonomy" id="1922313"/>
    <lineage>
        <taxon>Bacteria</taxon>
        <taxon>Pseudomonadati</taxon>
        <taxon>Pseudomonadota</taxon>
        <taxon>Alphaproteobacteria</taxon>
        <taxon>Acetobacterales</taxon>
        <taxon>Acidocellaceae</taxon>
        <taxon>Acidocella</taxon>
    </lineage>
</organism>
<dbReference type="RefSeq" id="WP_284257706.1">
    <property type="nucleotide sequence ID" value="NZ_BSOS01000046.1"/>
</dbReference>
<protein>
    <recommendedName>
        <fullName evidence="4">Recombinase domain-containing protein</fullName>
    </recommendedName>
</protein>
<name>A0ABQ6A3D8_9PROT</name>